<evidence type="ECO:0000313" key="3">
    <source>
        <dbReference type="Proteomes" id="UP000092993"/>
    </source>
</evidence>
<gene>
    <name evidence="2" type="ORF">A0H81_10980</name>
</gene>
<sequence length="189" mass="20740">MGWLFALSPPPTAGPSINAGEEAAMPRSDSPAQDPLEPPIFIPDPVDRARWQSLRSMGLHLRGTLTGLLSAQAERQAELDLIIGRAGGYPEGCCTRIGSKLITHPTWSTSLLAENMQLRSEVWRQRFEVGCAQAEAQRNSGQVSSLHHTHGGLRLERGVGTRDEKPEEQEPMDKKGKGQGKGKERKRDQ</sequence>
<organism evidence="2 3">
    <name type="scientific">Grifola frondosa</name>
    <name type="common">Maitake</name>
    <name type="synonym">Polyporus frondosus</name>
    <dbReference type="NCBI Taxonomy" id="5627"/>
    <lineage>
        <taxon>Eukaryota</taxon>
        <taxon>Fungi</taxon>
        <taxon>Dikarya</taxon>
        <taxon>Basidiomycota</taxon>
        <taxon>Agaricomycotina</taxon>
        <taxon>Agaricomycetes</taxon>
        <taxon>Polyporales</taxon>
        <taxon>Grifolaceae</taxon>
        <taxon>Grifola</taxon>
    </lineage>
</organism>
<dbReference type="AlphaFoldDB" id="A0A1C7LYM0"/>
<protein>
    <submittedName>
        <fullName evidence="2">Uncharacterized protein</fullName>
    </submittedName>
</protein>
<comment type="caution">
    <text evidence="2">The sequence shown here is derived from an EMBL/GenBank/DDBJ whole genome shotgun (WGS) entry which is preliminary data.</text>
</comment>
<feature type="region of interest" description="Disordered" evidence="1">
    <location>
        <begin position="137"/>
        <end position="189"/>
    </location>
</feature>
<proteinExistence type="predicted"/>
<accession>A0A1C7LYM0</accession>
<feature type="compositionally biased region" description="Polar residues" evidence="1">
    <location>
        <begin position="137"/>
        <end position="146"/>
    </location>
</feature>
<evidence type="ECO:0000313" key="2">
    <source>
        <dbReference type="EMBL" id="OBZ69336.1"/>
    </source>
</evidence>
<feature type="region of interest" description="Disordered" evidence="1">
    <location>
        <begin position="7"/>
        <end position="38"/>
    </location>
</feature>
<dbReference type="Proteomes" id="UP000092993">
    <property type="component" value="Unassembled WGS sequence"/>
</dbReference>
<evidence type="ECO:0000256" key="1">
    <source>
        <dbReference type="SAM" id="MobiDB-lite"/>
    </source>
</evidence>
<feature type="compositionally biased region" description="Basic and acidic residues" evidence="1">
    <location>
        <begin position="153"/>
        <end position="165"/>
    </location>
</feature>
<reference evidence="2 3" key="1">
    <citation type="submission" date="2016-03" db="EMBL/GenBank/DDBJ databases">
        <title>Whole genome sequencing of Grifola frondosa 9006-11.</title>
        <authorList>
            <person name="Min B."/>
            <person name="Park H."/>
            <person name="Kim J.-G."/>
            <person name="Cho H."/>
            <person name="Oh Y.-L."/>
            <person name="Kong W.-S."/>
            <person name="Choi I.-G."/>
        </authorList>
    </citation>
    <scope>NUCLEOTIDE SEQUENCE [LARGE SCALE GENOMIC DNA]</scope>
    <source>
        <strain evidence="2 3">9006-11</strain>
    </source>
</reference>
<name>A0A1C7LYM0_GRIFR</name>
<dbReference type="EMBL" id="LUGG01000018">
    <property type="protein sequence ID" value="OBZ69336.1"/>
    <property type="molecule type" value="Genomic_DNA"/>
</dbReference>
<keyword evidence="3" id="KW-1185">Reference proteome</keyword>
<feature type="compositionally biased region" description="Basic and acidic residues" evidence="1">
    <location>
        <begin position="171"/>
        <end position="189"/>
    </location>
</feature>